<protein>
    <submittedName>
        <fullName evidence="12">RING-H2 finger protein ATL78</fullName>
    </submittedName>
</protein>
<dbReference type="GO" id="GO:0016740">
    <property type="term" value="F:transferase activity"/>
    <property type="evidence" value="ECO:0007669"/>
    <property type="project" value="UniProtKB-KW"/>
</dbReference>
<evidence type="ECO:0000256" key="8">
    <source>
        <dbReference type="ARBA" id="ARBA00024209"/>
    </source>
</evidence>
<dbReference type="InterPro" id="IPR044602">
    <property type="entry name" value="ATL10/ATL72-79-like"/>
</dbReference>
<keyword evidence="9" id="KW-0863">Zinc-finger</keyword>
<dbReference type="AlphaFoldDB" id="A0AAP0BW84"/>
<keyword evidence="13" id="KW-1185">Reference proteome</keyword>
<evidence type="ECO:0000256" key="6">
    <source>
        <dbReference type="ARBA" id="ARBA00022989"/>
    </source>
</evidence>
<comment type="subcellular location">
    <subcellularLocation>
        <location evidence="1">Membrane</location>
        <topology evidence="1">Single-pass membrane protein</topology>
    </subcellularLocation>
</comment>
<evidence type="ECO:0000256" key="9">
    <source>
        <dbReference type="PROSITE-ProRule" id="PRU00175"/>
    </source>
</evidence>
<dbReference type="SMART" id="SM00184">
    <property type="entry name" value="RING"/>
    <property type="match status" value="1"/>
</dbReference>
<keyword evidence="6 10" id="KW-1133">Transmembrane helix</keyword>
<reference evidence="12 13" key="1">
    <citation type="journal article" date="2022" name="Nat. Plants">
        <title>Genomes of leafy and leafless Platanthera orchids illuminate the evolution of mycoheterotrophy.</title>
        <authorList>
            <person name="Li M.H."/>
            <person name="Liu K.W."/>
            <person name="Li Z."/>
            <person name="Lu H.C."/>
            <person name="Ye Q.L."/>
            <person name="Zhang D."/>
            <person name="Wang J.Y."/>
            <person name="Li Y.F."/>
            <person name="Zhong Z.M."/>
            <person name="Liu X."/>
            <person name="Yu X."/>
            <person name="Liu D.K."/>
            <person name="Tu X.D."/>
            <person name="Liu B."/>
            <person name="Hao Y."/>
            <person name="Liao X.Y."/>
            <person name="Jiang Y.T."/>
            <person name="Sun W.H."/>
            <person name="Chen J."/>
            <person name="Chen Y.Q."/>
            <person name="Ai Y."/>
            <person name="Zhai J.W."/>
            <person name="Wu S.S."/>
            <person name="Zhou Z."/>
            <person name="Hsiao Y.Y."/>
            <person name="Wu W.L."/>
            <person name="Chen Y.Y."/>
            <person name="Lin Y.F."/>
            <person name="Hsu J.L."/>
            <person name="Li C.Y."/>
            <person name="Wang Z.W."/>
            <person name="Zhao X."/>
            <person name="Zhong W.Y."/>
            <person name="Ma X.K."/>
            <person name="Ma L."/>
            <person name="Huang J."/>
            <person name="Chen G.Z."/>
            <person name="Huang M.Z."/>
            <person name="Huang L."/>
            <person name="Peng D.H."/>
            <person name="Luo Y.B."/>
            <person name="Zou S.Q."/>
            <person name="Chen S.P."/>
            <person name="Lan S."/>
            <person name="Tsai W.C."/>
            <person name="Van de Peer Y."/>
            <person name="Liu Z.J."/>
        </authorList>
    </citation>
    <scope>NUCLEOTIDE SEQUENCE [LARGE SCALE GENOMIC DNA]</scope>
    <source>
        <strain evidence="12">Lor287</strain>
    </source>
</reference>
<evidence type="ECO:0000256" key="2">
    <source>
        <dbReference type="ARBA" id="ARBA00022679"/>
    </source>
</evidence>
<dbReference type="SUPFAM" id="SSF57850">
    <property type="entry name" value="RING/U-box"/>
    <property type="match status" value="1"/>
</dbReference>
<comment type="similarity">
    <text evidence="8">Belongs to the RING-type zinc finger family. ATL subfamily.</text>
</comment>
<dbReference type="PROSITE" id="PS50089">
    <property type="entry name" value="ZF_RING_2"/>
    <property type="match status" value="1"/>
</dbReference>
<dbReference type="InterPro" id="IPR001841">
    <property type="entry name" value="Znf_RING"/>
</dbReference>
<keyword evidence="4" id="KW-0479">Metal-binding</keyword>
<evidence type="ECO:0000256" key="7">
    <source>
        <dbReference type="ARBA" id="ARBA00023136"/>
    </source>
</evidence>
<dbReference type="Gene3D" id="3.30.40.10">
    <property type="entry name" value="Zinc/RING finger domain, C3HC4 (zinc finger)"/>
    <property type="match status" value="1"/>
</dbReference>
<feature type="transmembrane region" description="Helical" evidence="10">
    <location>
        <begin position="37"/>
        <end position="58"/>
    </location>
</feature>
<dbReference type="GO" id="GO:0016020">
    <property type="term" value="C:membrane"/>
    <property type="evidence" value="ECO:0007669"/>
    <property type="project" value="UniProtKB-SubCell"/>
</dbReference>
<keyword evidence="2" id="KW-0808">Transferase</keyword>
<dbReference type="PANTHER" id="PTHR46905">
    <property type="entry name" value="RING-H2 FINGER PROTEIN ATL78"/>
    <property type="match status" value="1"/>
</dbReference>
<proteinExistence type="inferred from homology"/>
<evidence type="ECO:0000256" key="10">
    <source>
        <dbReference type="SAM" id="Phobius"/>
    </source>
</evidence>
<dbReference type="InterPro" id="IPR013083">
    <property type="entry name" value="Znf_RING/FYVE/PHD"/>
</dbReference>
<keyword evidence="7 10" id="KW-0472">Membrane</keyword>
<gene>
    <name evidence="12" type="primary">ATL78</name>
    <name evidence="12" type="ORF">KSP39_PZI003589</name>
</gene>
<feature type="domain" description="RING-type" evidence="11">
    <location>
        <begin position="107"/>
        <end position="149"/>
    </location>
</feature>
<dbReference type="EMBL" id="JBBWWQ010000003">
    <property type="protein sequence ID" value="KAK8952117.1"/>
    <property type="molecule type" value="Genomic_DNA"/>
</dbReference>
<dbReference type="Pfam" id="PF13639">
    <property type="entry name" value="zf-RING_2"/>
    <property type="match status" value="1"/>
</dbReference>
<keyword evidence="5" id="KW-0862">Zinc</keyword>
<evidence type="ECO:0000259" key="11">
    <source>
        <dbReference type="PROSITE" id="PS50089"/>
    </source>
</evidence>
<sequence>MAISSRRLLLQPAITPSESAAIASKSIPTSTNFDVNVAMILAVLLCALICALGLNYLVRCLLHFSARRDPPVPILLAGASARRRAIRKLPVVVFASGLKLGMSGSECAICLAEIGPGERVRVLPTCGHGFHVLCVDRWLVARPTCPTCRQCLFQTIQKSAGCAVREETGRSGIEPVEPEGAVTGYR</sequence>
<accession>A0AAP0BW84</accession>
<dbReference type="GO" id="GO:0016567">
    <property type="term" value="P:protein ubiquitination"/>
    <property type="evidence" value="ECO:0007669"/>
    <property type="project" value="InterPro"/>
</dbReference>
<name>A0AAP0BW84_9ASPA</name>
<dbReference type="PANTHER" id="PTHR46905:SF7">
    <property type="entry name" value="RING-H2 FINGER PROTEIN ATL78"/>
    <property type="match status" value="1"/>
</dbReference>
<dbReference type="Proteomes" id="UP001418222">
    <property type="component" value="Unassembled WGS sequence"/>
</dbReference>
<evidence type="ECO:0000256" key="1">
    <source>
        <dbReference type="ARBA" id="ARBA00004167"/>
    </source>
</evidence>
<organism evidence="12 13">
    <name type="scientific">Platanthera zijinensis</name>
    <dbReference type="NCBI Taxonomy" id="2320716"/>
    <lineage>
        <taxon>Eukaryota</taxon>
        <taxon>Viridiplantae</taxon>
        <taxon>Streptophyta</taxon>
        <taxon>Embryophyta</taxon>
        <taxon>Tracheophyta</taxon>
        <taxon>Spermatophyta</taxon>
        <taxon>Magnoliopsida</taxon>
        <taxon>Liliopsida</taxon>
        <taxon>Asparagales</taxon>
        <taxon>Orchidaceae</taxon>
        <taxon>Orchidoideae</taxon>
        <taxon>Orchideae</taxon>
        <taxon>Orchidinae</taxon>
        <taxon>Platanthera</taxon>
    </lineage>
</organism>
<comment type="caution">
    <text evidence="12">The sequence shown here is derived from an EMBL/GenBank/DDBJ whole genome shotgun (WGS) entry which is preliminary data.</text>
</comment>
<evidence type="ECO:0000256" key="3">
    <source>
        <dbReference type="ARBA" id="ARBA00022692"/>
    </source>
</evidence>
<evidence type="ECO:0000313" key="12">
    <source>
        <dbReference type="EMBL" id="KAK8952117.1"/>
    </source>
</evidence>
<evidence type="ECO:0000313" key="13">
    <source>
        <dbReference type="Proteomes" id="UP001418222"/>
    </source>
</evidence>
<evidence type="ECO:0000256" key="4">
    <source>
        <dbReference type="ARBA" id="ARBA00022723"/>
    </source>
</evidence>
<dbReference type="GO" id="GO:0008270">
    <property type="term" value="F:zinc ion binding"/>
    <property type="evidence" value="ECO:0007669"/>
    <property type="project" value="UniProtKB-KW"/>
</dbReference>
<keyword evidence="3 10" id="KW-0812">Transmembrane</keyword>
<evidence type="ECO:0000256" key="5">
    <source>
        <dbReference type="ARBA" id="ARBA00022833"/>
    </source>
</evidence>